<evidence type="ECO:0000313" key="3">
    <source>
        <dbReference type="Proteomes" id="UP000245946"/>
    </source>
</evidence>
<reference evidence="2 3" key="1">
    <citation type="journal article" date="2018" name="Mol. Biol. Evol.">
        <title>Broad Genomic Sampling Reveals a Smut Pathogenic Ancestry of the Fungal Clade Ustilaginomycotina.</title>
        <authorList>
            <person name="Kijpornyongpan T."/>
            <person name="Mondo S.J."/>
            <person name="Barry K."/>
            <person name="Sandor L."/>
            <person name="Lee J."/>
            <person name="Lipzen A."/>
            <person name="Pangilinan J."/>
            <person name="LaButti K."/>
            <person name="Hainaut M."/>
            <person name="Henrissat B."/>
            <person name="Grigoriev I.V."/>
            <person name="Spatafora J.W."/>
            <person name="Aime M.C."/>
        </authorList>
    </citation>
    <scope>NUCLEOTIDE SEQUENCE [LARGE SCALE GENOMIC DNA]</scope>
    <source>
        <strain evidence="2 3">MCA 4186</strain>
    </source>
</reference>
<evidence type="ECO:0000313" key="2">
    <source>
        <dbReference type="EMBL" id="PWN95667.1"/>
    </source>
</evidence>
<name>A0A316Z1L2_9BASI</name>
<keyword evidence="3" id="KW-1185">Reference proteome</keyword>
<organism evidence="2 3">
    <name type="scientific">Tilletiopsis washingtonensis</name>
    <dbReference type="NCBI Taxonomy" id="58919"/>
    <lineage>
        <taxon>Eukaryota</taxon>
        <taxon>Fungi</taxon>
        <taxon>Dikarya</taxon>
        <taxon>Basidiomycota</taxon>
        <taxon>Ustilaginomycotina</taxon>
        <taxon>Exobasidiomycetes</taxon>
        <taxon>Entylomatales</taxon>
        <taxon>Entylomatales incertae sedis</taxon>
        <taxon>Tilletiopsis</taxon>
    </lineage>
</organism>
<dbReference type="EMBL" id="KZ819303">
    <property type="protein sequence ID" value="PWN95667.1"/>
    <property type="molecule type" value="Genomic_DNA"/>
</dbReference>
<accession>A0A316Z1L2</accession>
<protein>
    <submittedName>
        <fullName evidence="2">Uncharacterized protein</fullName>
    </submittedName>
</protein>
<gene>
    <name evidence="2" type="ORF">FA09DRAFT_347049</name>
</gene>
<evidence type="ECO:0000256" key="1">
    <source>
        <dbReference type="SAM" id="MobiDB-lite"/>
    </source>
</evidence>
<dbReference type="AlphaFoldDB" id="A0A316Z1L2"/>
<feature type="region of interest" description="Disordered" evidence="1">
    <location>
        <begin position="1"/>
        <end position="99"/>
    </location>
</feature>
<dbReference type="Proteomes" id="UP000245946">
    <property type="component" value="Unassembled WGS sequence"/>
</dbReference>
<feature type="compositionally biased region" description="Low complexity" evidence="1">
    <location>
        <begin position="83"/>
        <end position="99"/>
    </location>
</feature>
<feature type="compositionally biased region" description="Basic residues" evidence="1">
    <location>
        <begin position="65"/>
        <end position="74"/>
    </location>
</feature>
<dbReference type="GeneID" id="37272333"/>
<sequence length="150" mass="16179">MQQQQTEDAEDAHESSVTVVMRSAGRGSEADVRVRDSVTGVKRPGAKRRGGRRAAEQRRGQSARGGRKRRRPARRGGAVGDVSSAPPAERASAPPSASRALRLNSDCAVSQPTLLQRSNAFAVLFLKDTLLLLRDRRSCSMDSVARGVRS</sequence>
<proteinExistence type="predicted"/>
<dbReference type="RefSeq" id="XP_025595946.1">
    <property type="nucleotide sequence ID" value="XM_025744789.1"/>
</dbReference>